<sequence>MPVKKKRKSSGQAGDETGLKKCKISLQFGVAFPSNILWGGLKGPRVPSWLLCLHLTFSDT</sequence>
<organism evidence="1 2">
    <name type="scientific">Podarcis muralis</name>
    <name type="common">Wall lizard</name>
    <name type="synonym">Lacerta muralis</name>
    <dbReference type="NCBI Taxonomy" id="64176"/>
    <lineage>
        <taxon>Eukaryota</taxon>
        <taxon>Metazoa</taxon>
        <taxon>Chordata</taxon>
        <taxon>Craniata</taxon>
        <taxon>Vertebrata</taxon>
        <taxon>Euteleostomi</taxon>
        <taxon>Lepidosauria</taxon>
        <taxon>Squamata</taxon>
        <taxon>Bifurcata</taxon>
        <taxon>Unidentata</taxon>
        <taxon>Episquamata</taxon>
        <taxon>Laterata</taxon>
        <taxon>Lacertibaenia</taxon>
        <taxon>Lacertidae</taxon>
        <taxon>Podarcis</taxon>
    </lineage>
</organism>
<proteinExistence type="predicted"/>
<accession>A0A670KCI8</accession>
<evidence type="ECO:0000313" key="2">
    <source>
        <dbReference type="Proteomes" id="UP000472272"/>
    </source>
</evidence>
<keyword evidence="2" id="KW-1185">Reference proteome</keyword>
<reference evidence="1" key="2">
    <citation type="submission" date="2025-09" db="UniProtKB">
        <authorList>
            <consortium name="Ensembl"/>
        </authorList>
    </citation>
    <scope>IDENTIFICATION</scope>
</reference>
<dbReference type="Ensembl" id="ENSPMRT00000036628.1">
    <property type="protein sequence ID" value="ENSPMRP00000034526.1"/>
    <property type="gene ID" value="ENSPMRG00000022408.1"/>
</dbReference>
<evidence type="ECO:0000313" key="1">
    <source>
        <dbReference type="Ensembl" id="ENSPMRP00000034526.1"/>
    </source>
</evidence>
<name>A0A670KCI8_PODMU</name>
<dbReference type="AlphaFoldDB" id="A0A670KCI8"/>
<reference evidence="1" key="1">
    <citation type="submission" date="2025-08" db="UniProtKB">
        <authorList>
            <consortium name="Ensembl"/>
        </authorList>
    </citation>
    <scope>IDENTIFICATION</scope>
</reference>
<dbReference type="Proteomes" id="UP000472272">
    <property type="component" value="Unplaced"/>
</dbReference>
<protein>
    <submittedName>
        <fullName evidence="1">Uncharacterized protein</fullName>
    </submittedName>
</protein>